<feature type="region of interest" description="Disordered" evidence="1">
    <location>
        <begin position="784"/>
        <end position="816"/>
    </location>
</feature>
<dbReference type="PANTHER" id="PTHR31912">
    <property type="entry name" value="IP13529P"/>
    <property type="match status" value="1"/>
</dbReference>
<evidence type="ECO:0000256" key="1">
    <source>
        <dbReference type="SAM" id="MobiDB-lite"/>
    </source>
</evidence>
<evidence type="ECO:0000313" key="2">
    <source>
        <dbReference type="EMBL" id="KAK0436128.1"/>
    </source>
</evidence>
<gene>
    <name evidence="2" type="ORF">EV421DRAFT_1892448</name>
</gene>
<name>A0AA39MJG9_9AGAR</name>
<dbReference type="AlphaFoldDB" id="A0AA39MJG9"/>
<sequence>MLLDIIDNLPRLWLSTSQIRIFLWMLRELGIHNMCGSEPVACKSSTGNVFYVNDLRDSIARDMSNPEVTKHLQFYPEDTEGGPVSEVWQANRWKEFDPSELTPINSSAPSMPNPLRALAQGDDLYVIMVPLWGDDVSGNKSKQYNKHINIYMANSCLPGQLLQQEYFVRFVLTSPHATSPEQFAALCDQINDTHTNPIKCYYARDGGRNCHVILRAPGLPADNPQQSEEASHMGGNANHPCRKCKVGGTGKEKESDDIYEQFYSPGEPRNAKEIHQNLEEQILWAMYGIDKDVAAMQTNTGTKDKVAQHWIDTLLEKAKSIVNELTTWLKEQPGDKINPLLDIAGLDPSQDTPVELLHTVLLGIIKYVWHMLNTSWTGYMIQYRNNLIGKHFKTLMQTLPFHVHGLVTPTQFTLIKAVSALSPLLWVHEIPNMEEYLCDVETLVRNVLDAFGDEDPVKIIIKIKLHLLAHITEDIPRFGPPIRNSTEVFEGFNAIFRLCSVLSNRQAPSRDIALKFASMDRLKHMLSGGFWKDHDHGWVQAGPSVLKVLRDHPILQRHLGWVPASAIEPVPQLKAFNMKAYHCLRYHQKAPSGESQWCQAACITAQNGDRCTPGQLCTIASLIIMTSNLDGIIIVDLFSLGKNLHPDLQCPVLCRPITNSQAEVLAPTNLLFMFNAQHDCRMAQCKATAVQACVQEWQVTDKMEKLVAHEDEDHFIINMFALHNAMLLRSMLPHTLISPSPLYTDRKMHHLELAKKLRETQRIKRAKTQEKRKMEIEIAERIAQEEWEPELEAQQSSSKEEGEEMYTQASKRSRTS</sequence>
<comment type="caution">
    <text evidence="2">The sequence shown here is derived from an EMBL/GenBank/DDBJ whole genome shotgun (WGS) entry which is preliminary data.</text>
</comment>
<dbReference type="PANTHER" id="PTHR31912:SF34">
    <property type="entry name" value="NOTOCHORD-RELATED PROTEIN"/>
    <property type="match status" value="1"/>
</dbReference>
<protein>
    <submittedName>
        <fullName evidence="2">Uncharacterized protein</fullName>
    </submittedName>
</protein>
<proteinExistence type="predicted"/>
<keyword evidence="3" id="KW-1185">Reference proteome</keyword>
<dbReference type="Proteomes" id="UP001175226">
    <property type="component" value="Unassembled WGS sequence"/>
</dbReference>
<reference evidence="2" key="1">
    <citation type="submission" date="2023-06" db="EMBL/GenBank/DDBJ databases">
        <authorList>
            <consortium name="Lawrence Berkeley National Laboratory"/>
            <person name="Ahrendt S."/>
            <person name="Sahu N."/>
            <person name="Indic B."/>
            <person name="Wong-Bajracharya J."/>
            <person name="Merenyi Z."/>
            <person name="Ke H.-M."/>
            <person name="Monk M."/>
            <person name="Kocsube S."/>
            <person name="Drula E."/>
            <person name="Lipzen A."/>
            <person name="Balint B."/>
            <person name="Henrissat B."/>
            <person name="Andreopoulos B."/>
            <person name="Martin F.M."/>
            <person name="Harder C.B."/>
            <person name="Rigling D."/>
            <person name="Ford K.L."/>
            <person name="Foster G.D."/>
            <person name="Pangilinan J."/>
            <person name="Papanicolaou A."/>
            <person name="Barry K."/>
            <person name="LaButti K."/>
            <person name="Viragh M."/>
            <person name="Koriabine M."/>
            <person name="Yan M."/>
            <person name="Riley R."/>
            <person name="Champramary S."/>
            <person name="Plett K.L."/>
            <person name="Tsai I.J."/>
            <person name="Slot J."/>
            <person name="Sipos G."/>
            <person name="Plett J."/>
            <person name="Nagy L.G."/>
            <person name="Grigoriev I.V."/>
        </authorList>
    </citation>
    <scope>NUCLEOTIDE SEQUENCE</scope>
    <source>
        <strain evidence="2">FPL87.14</strain>
    </source>
</reference>
<accession>A0AA39MJG9</accession>
<dbReference type="EMBL" id="JAUEPT010000057">
    <property type="protein sequence ID" value="KAK0436128.1"/>
    <property type="molecule type" value="Genomic_DNA"/>
</dbReference>
<evidence type="ECO:0000313" key="3">
    <source>
        <dbReference type="Proteomes" id="UP001175226"/>
    </source>
</evidence>
<organism evidence="2 3">
    <name type="scientific">Armillaria borealis</name>
    <dbReference type="NCBI Taxonomy" id="47425"/>
    <lineage>
        <taxon>Eukaryota</taxon>
        <taxon>Fungi</taxon>
        <taxon>Dikarya</taxon>
        <taxon>Basidiomycota</taxon>
        <taxon>Agaricomycotina</taxon>
        <taxon>Agaricomycetes</taxon>
        <taxon>Agaricomycetidae</taxon>
        <taxon>Agaricales</taxon>
        <taxon>Marasmiineae</taxon>
        <taxon>Physalacriaceae</taxon>
        <taxon>Armillaria</taxon>
    </lineage>
</organism>